<dbReference type="Pfam" id="PF10065">
    <property type="entry name" value="DUF2303"/>
    <property type="match status" value="1"/>
</dbReference>
<name>A0A1G6P0P3_9GAMM</name>
<organism evidence="1 2">
    <name type="scientific">Ectopseudomonas chengduensis</name>
    <dbReference type="NCBI Taxonomy" id="489632"/>
    <lineage>
        <taxon>Bacteria</taxon>
        <taxon>Pseudomonadati</taxon>
        <taxon>Pseudomonadota</taxon>
        <taxon>Gammaproteobacteria</taxon>
        <taxon>Pseudomonadales</taxon>
        <taxon>Pseudomonadaceae</taxon>
        <taxon>Ectopseudomonas</taxon>
    </lineage>
</organism>
<dbReference type="InterPro" id="IPR019276">
    <property type="entry name" value="DUF2303"/>
</dbReference>
<dbReference type="Proteomes" id="UP000199467">
    <property type="component" value="Unassembled WGS sequence"/>
</dbReference>
<protein>
    <submittedName>
        <fullName evidence="1">Uncharacterized conserved protein YfdQ, DUF2303 family</fullName>
    </submittedName>
</protein>
<evidence type="ECO:0000313" key="1">
    <source>
        <dbReference type="EMBL" id="SDC73027.1"/>
    </source>
</evidence>
<evidence type="ECO:0000313" key="2">
    <source>
        <dbReference type="Proteomes" id="UP000199467"/>
    </source>
</evidence>
<dbReference type="AlphaFoldDB" id="A0A1G6P0P3"/>
<dbReference type="RefSeq" id="WP_090336596.1">
    <property type="nucleotide sequence ID" value="NZ_FMZQ01000006.1"/>
</dbReference>
<accession>A0A1G6P0P3</accession>
<sequence length="275" mass="30195">MFDHKVLETLNAQAIAAAQVRIQTSANQLMVLPANCTTLNLEQFQHGRDRFRGALHTHALKAFAAYVERHIGGEDDKGASGFVDQDAMRATVIFNLGTPDDAGHGDDRATLTLKPTAAYKALLEVVGRSMSQQQLAEFLEDWAPHITACAGEQQLNTLAAINAVRRMQIKATSELNSEVGDLSNRRSAMEEIEARSLETLPTTFVFSTKPYDPLSFADITLRLSVITGDSAPVLKLRWVGQEAQQEAFAEEFQQVLTDEIGDLLPLTIGTYQQGH</sequence>
<dbReference type="EMBL" id="FMZQ01000006">
    <property type="protein sequence ID" value="SDC73027.1"/>
    <property type="molecule type" value="Genomic_DNA"/>
</dbReference>
<gene>
    <name evidence="1" type="ORF">SAMN05216576_10613</name>
</gene>
<proteinExistence type="predicted"/>
<keyword evidence="2" id="KW-1185">Reference proteome</keyword>
<reference evidence="2" key="1">
    <citation type="submission" date="2016-10" db="EMBL/GenBank/DDBJ databases">
        <authorList>
            <person name="Varghese N."/>
            <person name="Submissions S."/>
        </authorList>
    </citation>
    <scope>NUCLEOTIDE SEQUENCE [LARGE SCALE GENOMIC DNA]</scope>
    <source>
        <strain evidence="2">DSM 26382</strain>
    </source>
</reference>